<sequence length="37" mass="4306">MNHDGKLRGMTFHCSPYPAILSISTILKCVDMYMKFR</sequence>
<protein>
    <submittedName>
        <fullName evidence="1">Uncharacterized protein</fullName>
    </submittedName>
</protein>
<dbReference type="EMBL" id="GBRH01161848">
    <property type="protein sequence ID" value="JAE36048.1"/>
    <property type="molecule type" value="Transcribed_RNA"/>
</dbReference>
<proteinExistence type="predicted"/>
<organism evidence="1">
    <name type="scientific">Arundo donax</name>
    <name type="common">Giant reed</name>
    <name type="synonym">Donax arundinaceus</name>
    <dbReference type="NCBI Taxonomy" id="35708"/>
    <lineage>
        <taxon>Eukaryota</taxon>
        <taxon>Viridiplantae</taxon>
        <taxon>Streptophyta</taxon>
        <taxon>Embryophyta</taxon>
        <taxon>Tracheophyta</taxon>
        <taxon>Spermatophyta</taxon>
        <taxon>Magnoliopsida</taxon>
        <taxon>Liliopsida</taxon>
        <taxon>Poales</taxon>
        <taxon>Poaceae</taxon>
        <taxon>PACMAD clade</taxon>
        <taxon>Arundinoideae</taxon>
        <taxon>Arundineae</taxon>
        <taxon>Arundo</taxon>
    </lineage>
</organism>
<reference evidence="1" key="1">
    <citation type="submission" date="2014-09" db="EMBL/GenBank/DDBJ databases">
        <authorList>
            <person name="Magalhaes I.L.F."/>
            <person name="Oliveira U."/>
            <person name="Santos F.R."/>
            <person name="Vidigal T.H.D.A."/>
            <person name="Brescovit A.D."/>
            <person name="Santos A.J."/>
        </authorList>
    </citation>
    <scope>NUCLEOTIDE SEQUENCE</scope>
    <source>
        <tissue evidence="1">Shoot tissue taken approximately 20 cm above the soil surface</tissue>
    </source>
</reference>
<name>A0A0A9HT22_ARUDO</name>
<dbReference type="AlphaFoldDB" id="A0A0A9HT22"/>
<accession>A0A0A9HT22</accession>
<evidence type="ECO:0000313" key="1">
    <source>
        <dbReference type="EMBL" id="JAE36048.1"/>
    </source>
</evidence>
<reference evidence="1" key="2">
    <citation type="journal article" date="2015" name="Data Brief">
        <title>Shoot transcriptome of the giant reed, Arundo donax.</title>
        <authorList>
            <person name="Barrero R.A."/>
            <person name="Guerrero F.D."/>
            <person name="Moolhuijzen P."/>
            <person name="Goolsby J.A."/>
            <person name="Tidwell J."/>
            <person name="Bellgard S.E."/>
            <person name="Bellgard M.I."/>
        </authorList>
    </citation>
    <scope>NUCLEOTIDE SEQUENCE</scope>
    <source>
        <tissue evidence="1">Shoot tissue taken approximately 20 cm above the soil surface</tissue>
    </source>
</reference>